<dbReference type="Proteomes" id="UP001583193">
    <property type="component" value="Unassembled WGS sequence"/>
</dbReference>
<accession>A0ABR3Y8T9</accession>
<evidence type="ECO:0000313" key="2">
    <source>
        <dbReference type="Proteomes" id="UP001583193"/>
    </source>
</evidence>
<organism evidence="1 2">
    <name type="scientific">Paecilomyces lecythidis</name>
    <dbReference type="NCBI Taxonomy" id="3004212"/>
    <lineage>
        <taxon>Eukaryota</taxon>
        <taxon>Fungi</taxon>
        <taxon>Dikarya</taxon>
        <taxon>Ascomycota</taxon>
        <taxon>Pezizomycotina</taxon>
        <taxon>Eurotiomycetes</taxon>
        <taxon>Eurotiomycetidae</taxon>
        <taxon>Eurotiales</taxon>
        <taxon>Thermoascaceae</taxon>
        <taxon>Paecilomyces</taxon>
    </lineage>
</organism>
<protein>
    <recommendedName>
        <fullName evidence="3">TPR-like protein</fullName>
    </recommendedName>
</protein>
<proteinExistence type="predicted"/>
<sequence length="393" mass="44649">MSKTLSMHRLVQLSGFTRLNIAEKIFYLDCVIRMLFFGFPNTWKERGYQQGHGWASWETCSAVLPHVSWLMSLTAKYNLKPTDLELYAELIFRVGTYLWETEQPTMARHFFEFGLKLDINKSSENYAQAYRLLGHIGLDVAQPRAALSAYKKALSLRLEIEESDSPPLADVYDSIACSYAEIGDVDPAFENLSKARAIHYAHNPSHMGRTQVIYAMTYLRAGLPDDALASLQACWKLQGLTKDQIIISKYPKHSGDIVLLSRIKYMKGDKEEAQRLVSRTISMRKGVYGNKGPRVADSMFILARMLQADGENYLAAKLLREVVDMSRGVPEMQGHLARALWFWAEVESNIGDEKEAARLRDIAKVERDKIEGREAANGNTDDSFMSLVGWMLW</sequence>
<evidence type="ECO:0008006" key="3">
    <source>
        <dbReference type="Google" id="ProtNLM"/>
    </source>
</evidence>
<reference evidence="1 2" key="1">
    <citation type="journal article" date="2024" name="IMA Fungus">
        <title>IMA Genome - F19 : A genome assembly and annotation guide to empower mycologists, including annotated draft genome sequences of Ceratocystis pirilliformis, Diaporthe australafricana, Fusarium ophioides, Paecilomyces lecythidis, and Sporothrix stenoceras.</title>
        <authorList>
            <person name="Aylward J."/>
            <person name="Wilson A.M."/>
            <person name="Visagie C.M."/>
            <person name="Spraker J."/>
            <person name="Barnes I."/>
            <person name="Buitendag C."/>
            <person name="Ceriani C."/>
            <person name="Del Mar Angel L."/>
            <person name="du Plessis D."/>
            <person name="Fuchs T."/>
            <person name="Gasser K."/>
            <person name="Kramer D."/>
            <person name="Li W."/>
            <person name="Munsamy K."/>
            <person name="Piso A."/>
            <person name="Price J.L."/>
            <person name="Sonnekus B."/>
            <person name="Thomas C."/>
            <person name="van der Nest A."/>
            <person name="van Dijk A."/>
            <person name="van Heerden A."/>
            <person name="van Vuuren N."/>
            <person name="Yilmaz N."/>
            <person name="Duong T.A."/>
            <person name="van der Merwe N.A."/>
            <person name="Wingfield M.J."/>
            <person name="Wingfield B.D."/>
        </authorList>
    </citation>
    <scope>NUCLEOTIDE SEQUENCE [LARGE SCALE GENOMIC DNA]</scope>
    <source>
        <strain evidence="1 2">CMW 18167</strain>
    </source>
</reference>
<dbReference type="EMBL" id="JAVDPF010000004">
    <property type="protein sequence ID" value="KAL1884474.1"/>
    <property type="molecule type" value="Genomic_DNA"/>
</dbReference>
<gene>
    <name evidence="1" type="ORF">Plec18167_002064</name>
</gene>
<dbReference type="SUPFAM" id="SSF48452">
    <property type="entry name" value="TPR-like"/>
    <property type="match status" value="1"/>
</dbReference>
<keyword evidence="2" id="KW-1185">Reference proteome</keyword>
<dbReference type="Gene3D" id="1.25.40.10">
    <property type="entry name" value="Tetratricopeptide repeat domain"/>
    <property type="match status" value="2"/>
</dbReference>
<comment type="caution">
    <text evidence="1">The sequence shown here is derived from an EMBL/GenBank/DDBJ whole genome shotgun (WGS) entry which is preliminary data.</text>
</comment>
<dbReference type="InterPro" id="IPR011990">
    <property type="entry name" value="TPR-like_helical_dom_sf"/>
</dbReference>
<evidence type="ECO:0000313" key="1">
    <source>
        <dbReference type="EMBL" id="KAL1884474.1"/>
    </source>
</evidence>
<name>A0ABR3Y8T9_9EURO</name>